<organism evidence="1">
    <name type="scientific">hydrothermal vent metagenome</name>
    <dbReference type="NCBI Taxonomy" id="652676"/>
    <lineage>
        <taxon>unclassified sequences</taxon>
        <taxon>metagenomes</taxon>
        <taxon>ecological metagenomes</taxon>
    </lineage>
</organism>
<gene>
    <name evidence="1" type="ORF">MNB_SV-13-1554</name>
</gene>
<proteinExistence type="predicted"/>
<reference evidence="1" key="1">
    <citation type="submission" date="2016-10" db="EMBL/GenBank/DDBJ databases">
        <authorList>
            <person name="de Groot N.N."/>
        </authorList>
    </citation>
    <scope>NUCLEOTIDE SEQUENCE</scope>
</reference>
<accession>A0A1W1CPR3</accession>
<evidence type="ECO:0000313" key="1">
    <source>
        <dbReference type="EMBL" id="SFV67687.1"/>
    </source>
</evidence>
<sequence>MEFGNYTYHELLALMRDKGAKPHQYTIKEHGVTYKVEVSSYWLNEYQKSGDLIVYFTIYDRFLTSQTTLRSTIIKQKEQK</sequence>
<protein>
    <submittedName>
        <fullName evidence="1">Uncharacterized protein</fullName>
    </submittedName>
</protein>
<dbReference type="AlphaFoldDB" id="A0A1W1CPR3"/>
<name>A0A1W1CPR3_9ZZZZ</name>
<dbReference type="EMBL" id="FPHM01000112">
    <property type="protein sequence ID" value="SFV67687.1"/>
    <property type="molecule type" value="Genomic_DNA"/>
</dbReference>